<dbReference type="InterPro" id="IPR036390">
    <property type="entry name" value="WH_DNA-bd_sf"/>
</dbReference>
<dbReference type="InterPro" id="IPR005119">
    <property type="entry name" value="LysR_subst-bd"/>
</dbReference>
<evidence type="ECO:0000256" key="3">
    <source>
        <dbReference type="ARBA" id="ARBA00023125"/>
    </source>
</evidence>
<proteinExistence type="inferred from homology"/>
<keyword evidence="2" id="KW-0805">Transcription regulation</keyword>
<dbReference type="Pfam" id="PF03466">
    <property type="entry name" value="LysR_substrate"/>
    <property type="match status" value="1"/>
</dbReference>
<accession>A0A6G4W7P1</accession>
<comment type="similarity">
    <text evidence="1">Belongs to the LysR transcriptional regulatory family.</text>
</comment>
<dbReference type="Proteomes" id="UP001642900">
    <property type="component" value="Unassembled WGS sequence"/>
</dbReference>
<dbReference type="InterPro" id="IPR058163">
    <property type="entry name" value="LysR-type_TF_proteobact-type"/>
</dbReference>
<evidence type="ECO:0000313" key="7">
    <source>
        <dbReference type="Proteomes" id="UP001642900"/>
    </source>
</evidence>
<dbReference type="GO" id="GO:0003700">
    <property type="term" value="F:DNA-binding transcription factor activity"/>
    <property type="evidence" value="ECO:0007669"/>
    <property type="project" value="InterPro"/>
</dbReference>
<evidence type="ECO:0000256" key="1">
    <source>
        <dbReference type="ARBA" id="ARBA00009437"/>
    </source>
</evidence>
<name>A0A6G4W7P1_9HYPH</name>
<evidence type="ECO:0000256" key="2">
    <source>
        <dbReference type="ARBA" id="ARBA00023015"/>
    </source>
</evidence>
<keyword evidence="4" id="KW-0804">Transcription</keyword>
<evidence type="ECO:0000313" key="6">
    <source>
        <dbReference type="EMBL" id="NGO50574.1"/>
    </source>
</evidence>
<feature type="domain" description="HTH lysR-type" evidence="5">
    <location>
        <begin position="1"/>
        <end position="59"/>
    </location>
</feature>
<dbReference type="AlphaFoldDB" id="A0A6G4W7P1"/>
<dbReference type="EMBL" id="JAAKZF010000003">
    <property type="protein sequence ID" value="NGO50574.1"/>
    <property type="molecule type" value="Genomic_DNA"/>
</dbReference>
<organism evidence="6 7">
    <name type="scientific">Allomesorhizobium camelthorni</name>
    <dbReference type="NCBI Taxonomy" id="475069"/>
    <lineage>
        <taxon>Bacteria</taxon>
        <taxon>Pseudomonadati</taxon>
        <taxon>Pseudomonadota</taxon>
        <taxon>Alphaproteobacteria</taxon>
        <taxon>Hyphomicrobiales</taxon>
        <taxon>Phyllobacteriaceae</taxon>
        <taxon>Allomesorhizobium</taxon>
    </lineage>
</organism>
<evidence type="ECO:0000256" key="4">
    <source>
        <dbReference type="ARBA" id="ARBA00023163"/>
    </source>
</evidence>
<dbReference type="RefSeq" id="WP_165024221.1">
    <property type="nucleotide sequence ID" value="NZ_JAAKZF010000003.1"/>
</dbReference>
<dbReference type="Gene3D" id="3.40.190.290">
    <property type="match status" value="1"/>
</dbReference>
<keyword evidence="7" id="KW-1185">Reference proteome</keyword>
<keyword evidence="3" id="KW-0238">DNA-binding</keyword>
<dbReference type="GO" id="GO:0006351">
    <property type="term" value="P:DNA-templated transcription"/>
    <property type="evidence" value="ECO:0007669"/>
    <property type="project" value="TreeGrafter"/>
</dbReference>
<evidence type="ECO:0000259" key="5">
    <source>
        <dbReference type="PROSITE" id="PS50931"/>
    </source>
</evidence>
<dbReference type="InterPro" id="IPR036388">
    <property type="entry name" value="WH-like_DNA-bd_sf"/>
</dbReference>
<sequence length="302" mass="32791">MDRLDELAIFVAVIDGGSLAVAARRLRRSPPAVSRALAALEDRAGARLVERTTRRLSPTEAGRVLAERARLLLADYDRMLSGIAGTPLRGLLRVTAPVQFGRRHVAPVVTSFLDAFSEIQVELVLNDRNLDLIEEGLDIAIRIGPLSDSALLVRRVGEVRRVVVASPDYVARLGAPQRPADLARHDSIFNSLRSGAQEWRFGPTARGPVVRLSPRLLVNDVESQLLAARAGRGIARFLSYQVADDLAAGSLMRLLAEFEPPPLPVQLVARSGPHMPAKVRAFLDHAAAAFQELAVIRPSAVK</sequence>
<dbReference type="SUPFAM" id="SSF53850">
    <property type="entry name" value="Periplasmic binding protein-like II"/>
    <property type="match status" value="1"/>
</dbReference>
<reference evidence="6 7" key="1">
    <citation type="submission" date="2020-02" db="EMBL/GenBank/DDBJ databases">
        <title>Genome sequence of strain CCNWXJ40-4.</title>
        <authorList>
            <person name="Gao J."/>
            <person name="Sun J."/>
        </authorList>
    </citation>
    <scope>NUCLEOTIDE SEQUENCE [LARGE SCALE GENOMIC DNA]</scope>
    <source>
        <strain evidence="6 7">CCNWXJ 40-4</strain>
    </source>
</reference>
<dbReference type="GO" id="GO:0043565">
    <property type="term" value="F:sequence-specific DNA binding"/>
    <property type="evidence" value="ECO:0007669"/>
    <property type="project" value="TreeGrafter"/>
</dbReference>
<comment type="caution">
    <text evidence="6">The sequence shown here is derived from an EMBL/GenBank/DDBJ whole genome shotgun (WGS) entry which is preliminary data.</text>
</comment>
<gene>
    <name evidence="6" type="ORF">G6N73_05160</name>
</gene>
<dbReference type="PANTHER" id="PTHR30537:SF5">
    <property type="entry name" value="HTH-TYPE TRANSCRIPTIONAL ACTIVATOR TTDR-RELATED"/>
    <property type="match status" value="1"/>
</dbReference>
<dbReference type="Pfam" id="PF00126">
    <property type="entry name" value="HTH_1"/>
    <property type="match status" value="1"/>
</dbReference>
<dbReference type="CDD" id="cd08471">
    <property type="entry name" value="PBP2_CrgA_like_2"/>
    <property type="match status" value="1"/>
</dbReference>
<dbReference type="Gene3D" id="1.10.10.10">
    <property type="entry name" value="Winged helix-like DNA-binding domain superfamily/Winged helix DNA-binding domain"/>
    <property type="match status" value="1"/>
</dbReference>
<dbReference type="InterPro" id="IPR000847">
    <property type="entry name" value="LysR_HTH_N"/>
</dbReference>
<dbReference type="SUPFAM" id="SSF46785">
    <property type="entry name" value="Winged helix' DNA-binding domain"/>
    <property type="match status" value="1"/>
</dbReference>
<dbReference type="PANTHER" id="PTHR30537">
    <property type="entry name" value="HTH-TYPE TRANSCRIPTIONAL REGULATOR"/>
    <property type="match status" value="1"/>
</dbReference>
<dbReference type="PROSITE" id="PS50931">
    <property type="entry name" value="HTH_LYSR"/>
    <property type="match status" value="1"/>
</dbReference>
<protein>
    <submittedName>
        <fullName evidence="6">LysR family transcriptional regulator</fullName>
    </submittedName>
</protein>
<dbReference type="FunFam" id="1.10.10.10:FF:000001">
    <property type="entry name" value="LysR family transcriptional regulator"/>
    <property type="match status" value="1"/>
</dbReference>